<dbReference type="Proteomes" id="UP000256763">
    <property type="component" value="Unassembled WGS sequence"/>
</dbReference>
<accession>A0A3E0WZX1</accession>
<dbReference type="RefSeq" id="WP_116301260.1">
    <property type="nucleotide sequence ID" value="NZ_NFZV01000003.1"/>
</dbReference>
<organism evidence="1 2">
    <name type="scientific">Alkalilimnicola ehrlichii</name>
    <dbReference type="NCBI Taxonomy" id="351052"/>
    <lineage>
        <taxon>Bacteria</taxon>
        <taxon>Pseudomonadati</taxon>
        <taxon>Pseudomonadota</taxon>
        <taxon>Gammaproteobacteria</taxon>
        <taxon>Chromatiales</taxon>
        <taxon>Ectothiorhodospiraceae</taxon>
        <taxon>Alkalilimnicola</taxon>
    </lineage>
</organism>
<dbReference type="AlphaFoldDB" id="A0A3E0WZX1"/>
<dbReference type="EMBL" id="NFZW01000004">
    <property type="protein sequence ID" value="RFA38404.1"/>
    <property type="molecule type" value="Genomic_DNA"/>
</dbReference>
<reference evidence="2" key="1">
    <citation type="submission" date="2017-05" db="EMBL/GenBank/DDBJ databases">
        <authorList>
            <person name="Sharma S."/>
            <person name="Sidhu C."/>
            <person name="Pinnaka A.K."/>
        </authorList>
    </citation>
    <scope>NUCLEOTIDE SEQUENCE [LARGE SCALE GENOMIC DNA]</scope>
    <source>
        <strain evidence="2">AK93</strain>
    </source>
</reference>
<comment type="caution">
    <text evidence="1">The sequence shown here is derived from an EMBL/GenBank/DDBJ whole genome shotgun (WGS) entry which is preliminary data.</text>
</comment>
<sequence length="595" mass="66772">MRYSLLRWRGLVVVLLIVLLAACGSGDKSGRKDPHGDIQLVGLTRVSDEAWDETAVRKVLHLFAYGSFASDRQIAAWADMPPERAIVEIIHVGPRNAKLSPPDNTAAFGPDGTLRGLSEYWSSPRSPLPEGRRTAYDSDAWRAPGRVWTLAATMPGLNPVRQKIGLWETNYHMAVNQGVGVGNAQIIRYYDQIMNDLAAARPYHEVIAGAAASAAVTRQYGHHNNRFRSGVFSGNEDFAREYHQLFFGILGQDDRDQDYHELVSIKNTARALTGMSYDPDDNSRLHYGSEEHYLSDLEILNTQITGGNAREKLFNLAAVAIDHPHSQENLPLMIVRTLADDNLQADSAKARALQDYWASINPKDLVTFLRGYAISEEFHSPERVKYYTSIDRNLIIANRLTLSSEERLLNFYNANIHSMEGADPFLPKHDVFGGQTGEEASTSGDVFRNAYNVSTEGSWRFERVHLVEDEEIVFTKDWRPVLPRGANGYRVEEVAEWLWQRFIADGHKHFGPLERVHVYALLARGEDPTQAWSLDPEEVISPADLAPGGRHELLFHDLSNGYLFQGTTPEVGNRNIGRAIAFIISTPYMFAQEGR</sequence>
<keyword evidence="2" id="KW-1185">Reference proteome</keyword>
<dbReference type="PROSITE" id="PS51257">
    <property type="entry name" value="PROKAR_LIPOPROTEIN"/>
    <property type="match status" value="1"/>
</dbReference>
<evidence type="ECO:0000313" key="2">
    <source>
        <dbReference type="Proteomes" id="UP000256763"/>
    </source>
</evidence>
<dbReference type="InterPro" id="IPR014917">
    <property type="entry name" value="DUF1800"/>
</dbReference>
<gene>
    <name evidence="1" type="ORF">CAL65_06190</name>
</gene>
<proteinExistence type="predicted"/>
<dbReference type="OrthoDB" id="7059356at2"/>
<dbReference type="Pfam" id="PF08811">
    <property type="entry name" value="DUF1800"/>
    <property type="match status" value="1"/>
</dbReference>
<protein>
    <submittedName>
        <fullName evidence="1">Uncharacterized protein</fullName>
    </submittedName>
</protein>
<evidence type="ECO:0000313" key="1">
    <source>
        <dbReference type="EMBL" id="RFA38404.1"/>
    </source>
</evidence>
<name>A0A3E0WZX1_9GAMM</name>